<dbReference type="InterPro" id="IPR051542">
    <property type="entry name" value="Hydrogenase_cytochrome"/>
</dbReference>
<dbReference type="PANTHER" id="PTHR30485">
    <property type="entry name" value="NI/FE-HYDROGENASE 1 B-TYPE CYTOCHROME SUBUNIT"/>
    <property type="match status" value="1"/>
</dbReference>
<comment type="caution">
    <text evidence="9">The sequence shown here is derived from an EMBL/GenBank/DDBJ whole genome shotgun (WGS) entry which is preliminary data.</text>
</comment>
<evidence type="ECO:0000256" key="5">
    <source>
        <dbReference type="ARBA" id="ARBA00023136"/>
    </source>
</evidence>
<feature type="domain" description="Cytochrome b561 bacterial/Ni-hydrogenase" evidence="8">
    <location>
        <begin position="247"/>
        <end position="436"/>
    </location>
</feature>
<feature type="transmembrane region" description="Helical" evidence="7">
    <location>
        <begin position="361"/>
        <end position="383"/>
    </location>
</feature>
<evidence type="ECO:0000256" key="4">
    <source>
        <dbReference type="ARBA" id="ARBA00022989"/>
    </source>
</evidence>
<keyword evidence="4 7" id="KW-1133">Transmembrane helix</keyword>
<protein>
    <submittedName>
        <fullName evidence="9">Thiosulfate reductase cytochrome b subunit</fullName>
    </submittedName>
</protein>
<dbReference type="GO" id="GO:0020037">
    <property type="term" value="F:heme binding"/>
    <property type="evidence" value="ECO:0007669"/>
    <property type="project" value="TreeGrafter"/>
</dbReference>
<comment type="subcellular location">
    <subcellularLocation>
        <location evidence="1">Cell membrane</location>
        <topology evidence="1">Multi-pass membrane protein</topology>
    </subcellularLocation>
</comment>
<evidence type="ECO:0000256" key="1">
    <source>
        <dbReference type="ARBA" id="ARBA00004651"/>
    </source>
</evidence>
<dbReference type="Gene3D" id="1.20.950.20">
    <property type="entry name" value="Transmembrane di-heme cytochromes, Chain C"/>
    <property type="match status" value="1"/>
</dbReference>
<feature type="compositionally biased region" description="Basic and acidic residues" evidence="6">
    <location>
        <begin position="163"/>
        <end position="181"/>
    </location>
</feature>
<evidence type="ECO:0000256" key="7">
    <source>
        <dbReference type="SAM" id="Phobius"/>
    </source>
</evidence>
<sequence length="489" mass="52476">MTTDTPLSLRRGLPRTPGGDPWPPAVASAATSTVAASTKPEYDDAAPALQISLRQGLPRVAGGPAWPPLDATATSTPVVPAPAEPIEVKQEVSQPVVAEPAVDEPVFAEPAVAKPLVSEPVVAEPAVAQASVAAPVVAPPVVSPATPQVESRTQAASSSSPVKKAEANPKPAGKPEPKQAEPKRYGAYTLRQWIGTIAAVIVGLQILALVVVLVARGLMQIDAVQNFVQTYPGHSELPESAPVGVPAWLAWQHFLNMFLMVLIIRSGLQVRRETKPAAYWTPKGSSKKVSLTIWLHQALDVLWLVNGLIFVILLFATGQWMKIVPTSWDVFPNAISAGLQYATLYWPTENGWVHYNGLQQLTYFVTVFIAAPLAAITGFRMSTLWPEKNKTLAKLYPAEIARKLHFPVMIYFVAFIVVHVALVFATGALRNLNHMFAARGSVDAAALAGDWTGFWFFVGAMVIIAGAWIVARPSVVAPIARLFGKVSSR</sequence>
<dbReference type="AlphaFoldDB" id="A0A7W8TT39"/>
<feature type="region of interest" description="Disordered" evidence="6">
    <location>
        <begin position="1"/>
        <end position="41"/>
    </location>
</feature>
<gene>
    <name evidence="9" type="ORF">HD598_000215</name>
</gene>
<dbReference type="Proteomes" id="UP000580797">
    <property type="component" value="Unassembled WGS sequence"/>
</dbReference>
<name>A0A7W8TT39_9MICC</name>
<keyword evidence="3 7" id="KW-0812">Transmembrane</keyword>
<evidence type="ECO:0000256" key="2">
    <source>
        <dbReference type="ARBA" id="ARBA00022475"/>
    </source>
</evidence>
<feature type="region of interest" description="Disordered" evidence="6">
    <location>
        <begin position="143"/>
        <end position="181"/>
    </location>
</feature>
<feature type="transmembrane region" description="Helical" evidence="7">
    <location>
        <begin position="193"/>
        <end position="215"/>
    </location>
</feature>
<dbReference type="Pfam" id="PF01292">
    <property type="entry name" value="Ni_hydr_CYTB"/>
    <property type="match status" value="1"/>
</dbReference>
<feature type="transmembrane region" description="Helical" evidence="7">
    <location>
        <begin position="453"/>
        <end position="471"/>
    </location>
</feature>
<accession>A0A7W8TT39</accession>
<feature type="compositionally biased region" description="Polar residues" evidence="6">
    <location>
        <begin position="150"/>
        <end position="161"/>
    </location>
</feature>
<dbReference type="InterPro" id="IPR011577">
    <property type="entry name" value="Cyt_b561_bac/Ni-Hgenase"/>
</dbReference>
<evidence type="ECO:0000313" key="9">
    <source>
        <dbReference type="EMBL" id="MBB5511528.1"/>
    </source>
</evidence>
<feature type="transmembrane region" description="Helical" evidence="7">
    <location>
        <begin position="404"/>
        <end position="425"/>
    </location>
</feature>
<dbReference type="InterPro" id="IPR016174">
    <property type="entry name" value="Di-haem_cyt_TM"/>
</dbReference>
<feature type="transmembrane region" description="Helical" evidence="7">
    <location>
        <begin position="289"/>
        <end position="316"/>
    </location>
</feature>
<dbReference type="GO" id="GO:0022904">
    <property type="term" value="P:respiratory electron transport chain"/>
    <property type="evidence" value="ECO:0007669"/>
    <property type="project" value="InterPro"/>
</dbReference>
<evidence type="ECO:0000256" key="3">
    <source>
        <dbReference type="ARBA" id="ARBA00022692"/>
    </source>
</evidence>
<dbReference type="SUPFAM" id="SSF81342">
    <property type="entry name" value="Transmembrane di-heme cytochromes"/>
    <property type="match status" value="1"/>
</dbReference>
<evidence type="ECO:0000313" key="10">
    <source>
        <dbReference type="Proteomes" id="UP000580797"/>
    </source>
</evidence>
<dbReference type="GO" id="GO:0005886">
    <property type="term" value="C:plasma membrane"/>
    <property type="evidence" value="ECO:0007669"/>
    <property type="project" value="UniProtKB-SubCell"/>
</dbReference>
<evidence type="ECO:0000259" key="8">
    <source>
        <dbReference type="Pfam" id="PF01292"/>
    </source>
</evidence>
<dbReference type="EMBL" id="JACHDR010000001">
    <property type="protein sequence ID" value="MBB5511528.1"/>
    <property type="molecule type" value="Genomic_DNA"/>
</dbReference>
<organism evidence="9 10">
    <name type="scientific">Neomicrococcus aestuarii</name>
    <dbReference type="NCBI Taxonomy" id="556325"/>
    <lineage>
        <taxon>Bacteria</taxon>
        <taxon>Bacillati</taxon>
        <taxon>Actinomycetota</taxon>
        <taxon>Actinomycetes</taxon>
        <taxon>Micrococcales</taxon>
        <taxon>Micrococcaceae</taxon>
        <taxon>Neomicrococcus</taxon>
    </lineage>
</organism>
<dbReference type="PANTHER" id="PTHR30485:SF1">
    <property type="entry name" value="CYTOCHROME YDHU-RELATED"/>
    <property type="match status" value="1"/>
</dbReference>
<evidence type="ECO:0000256" key="6">
    <source>
        <dbReference type="SAM" id="MobiDB-lite"/>
    </source>
</evidence>
<proteinExistence type="predicted"/>
<keyword evidence="2" id="KW-1003">Cell membrane</keyword>
<keyword evidence="5 7" id="KW-0472">Membrane</keyword>
<feature type="compositionally biased region" description="Low complexity" evidence="6">
    <location>
        <begin position="25"/>
        <end position="38"/>
    </location>
</feature>
<dbReference type="RefSeq" id="WP_183663219.1">
    <property type="nucleotide sequence ID" value="NZ_BAAARH010000009.1"/>
</dbReference>
<reference evidence="9 10" key="1">
    <citation type="submission" date="2020-08" db="EMBL/GenBank/DDBJ databases">
        <title>Sequencing the genomes of 1000 actinobacteria strains.</title>
        <authorList>
            <person name="Klenk H.-P."/>
        </authorList>
    </citation>
    <scope>NUCLEOTIDE SEQUENCE [LARGE SCALE GENOMIC DNA]</scope>
    <source>
        <strain evidence="9 10">DSM 105783</strain>
    </source>
</reference>
<feature type="transmembrane region" description="Helical" evidence="7">
    <location>
        <begin position="248"/>
        <end position="268"/>
    </location>
</feature>
<dbReference type="GO" id="GO:0009055">
    <property type="term" value="F:electron transfer activity"/>
    <property type="evidence" value="ECO:0007669"/>
    <property type="project" value="InterPro"/>
</dbReference>